<dbReference type="EMBL" id="MN739935">
    <property type="protein sequence ID" value="QHT78675.1"/>
    <property type="molecule type" value="Genomic_DNA"/>
</dbReference>
<reference evidence="1" key="1">
    <citation type="journal article" date="2020" name="Nature">
        <title>Giant virus diversity and host interactions through global metagenomics.</title>
        <authorList>
            <person name="Schulz F."/>
            <person name="Roux S."/>
            <person name="Paez-Espino D."/>
            <person name="Jungbluth S."/>
            <person name="Walsh D.A."/>
            <person name="Denef V.J."/>
            <person name="McMahon K.D."/>
            <person name="Konstantinidis K.T."/>
            <person name="Eloe-Fadrosh E.A."/>
            <person name="Kyrpides N.C."/>
            <person name="Woyke T."/>
        </authorList>
    </citation>
    <scope>NUCLEOTIDE SEQUENCE</scope>
    <source>
        <strain evidence="1">GVMAG-M-3300023179-92</strain>
    </source>
</reference>
<protein>
    <submittedName>
        <fullName evidence="1">Uncharacterized protein</fullName>
    </submittedName>
</protein>
<accession>A0A6C0HET9</accession>
<organism evidence="1">
    <name type="scientific">viral metagenome</name>
    <dbReference type="NCBI Taxonomy" id="1070528"/>
    <lineage>
        <taxon>unclassified sequences</taxon>
        <taxon>metagenomes</taxon>
        <taxon>organismal metagenomes</taxon>
    </lineage>
</organism>
<sequence>MKIFPIRLTPQNINEFSSFHIKRQSYYLKKMIYEWMISPAFESRCFDLQMLPKYPQDTLDNICKELNELGWKTKLAFANSALYIYKEDENPCRWEFEEM</sequence>
<proteinExistence type="predicted"/>
<name>A0A6C0HET9_9ZZZZ</name>
<dbReference type="AlphaFoldDB" id="A0A6C0HET9"/>
<evidence type="ECO:0000313" key="1">
    <source>
        <dbReference type="EMBL" id="QHT78675.1"/>
    </source>
</evidence>